<evidence type="ECO:0000313" key="1">
    <source>
        <dbReference type="EMBL" id="KAI0026372.1"/>
    </source>
</evidence>
<gene>
    <name evidence="1" type="ORF">K488DRAFT_92725</name>
</gene>
<sequence>MGGRHRPPSRTTLVVRLFVFLLSSPIPAFVPRPASVSCPAPFIPHFQPSLPTLAPDARPPYPVQGPADRARCTPSVLSLAPDPRSRHPLSVPGARTGASRTPRAVCSAVPRSRPSLPTPAIHSQRMDRRIAHAARRQLCHPSLPTLAFDAALRSRRTDRWDALAARRLLSRPSLPSLTPDARPPFPAHGPAHRACRVLSALPSLATDPHSRCRPPFLAHGPVHRARRALSALPSLTAVPHSRRPPSMPGAQTGVSRMPRTGRSRTRTPRHPLRAEAVVSRTTWLARAPGPPAHTGTHAGGTFRVTLM</sequence>
<keyword evidence="2" id="KW-1185">Reference proteome</keyword>
<name>A0ACB8Q429_9AGAM</name>
<organism evidence="1 2">
    <name type="scientific">Vararia minispora EC-137</name>
    <dbReference type="NCBI Taxonomy" id="1314806"/>
    <lineage>
        <taxon>Eukaryota</taxon>
        <taxon>Fungi</taxon>
        <taxon>Dikarya</taxon>
        <taxon>Basidiomycota</taxon>
        <taxon>Agaricomycotina</taxon>
        <taxon>Agaricomycetes</taxon>
        <taxon>Russulales</taxon>
        <taxon>Lachnocladiaceae</taxon>
        <taxon>Vararia</taxon>
    </lineage>
</organism>
<reference evidence="1" key="1">
    <citation type="submission" date="2021-02" db="EMBL/GenBank/DDBJ databases">
        <authorList>
            <consortium name="DOE Joint Genome Institute"/>
            <person name="Ahrendt S."/>
            <person name="Looney B.P."/>
            <person name="Miyauchi S."/>
            <person name="Morin E."/>
            <person name="Drula E."/>
            <person name="Courty P.E."/>
            <person name="Chicoki N."/>
            <person name="Fauchery L."/>
            <person name="Kohler A."/>
            <person name="Kuo A."/>
            <person name="Labutti K."/>
            <person name="Pangilinan J."/>
            <person name="Lipzen A."/>
            <person name="Riley R."/>
            <person name="Andreopoulos W."/>
            <person name="He G."/>
            <person name="Johnson J."/>
            <person name="Barry K.W."/>
            <person name="Grigoriev I.V."/>
            <person name="Nagy L."/>
            <person name="Hibbett D."/>
            <person name="Henrissat B."/>
            <person name="Matheny P.B."/>
            <person name="Labbe J."/>
            <person name="Martin F."/>
        </authorList>
    </citation>
    <scope>NUCLEOTIDE SEQUENCE</scope>
    <source>
        <strain evidence="1">EC-137</strain>
    </source>
</reference>
<protein>
    <submittedName>
        <fullName evidence="1">Uncharacterized protein</fullName>
    </submittedName>
</protein>
<dbReference type="EMBL" id="MU274701">
    <property type="protein sequence ID" value="KAI0026372.1"/>
    <property type="molecule type" value="Genomic_DNA"/>
</dbReference>
<dbReference type="Proteomes" id="UP000814128">
    <property type="component" value="Unassembled WGS sequence"/>
</dbReference>
<proteinExistence type="predicted"/>
<evidence type="ECO:0000313" key="2">
    <source>
        <dbReference type="Proteomes" id="UP000814128"/>
    </source>
</evidence>
<comment type="caution">
    <text evidence="1">The sequence shown here is derived from an EMBL/GenBank/DDBJ whole genome shotgun (WGS) entry which is preliminary data.</text>
</comment>
<reference evidence="1" key="2">
    <citation type="journal article" date="2022" name="New Phytol.">
        <title>Evolutionary transition to the ectomycorrhizal habit in the genomes of a hyperdiverse lineage of mushroom-forming fungi.</title>
        <authorList>
            <person name="Looney B."/>
            <person name="Miyauchi S."/>
            <person name="Morin E."/>
            <person name="Drula E."/>
            <person name="Courty P.E."/>
            <person name="Kohler A."/>
            <person name="Kuo A."/>
            <person name="LaButti K."/>
            <person name="Pangilinan J."/>
            <person name="Lipzen A."/>
            <person name="Riley R."/>
            <person name="Andreopoulos W."/>
            <person name="He G."/>
            <person name="Johnson J."/>
            <person name="Nolan M."/>
            <person name="Tritt A."/>
            <person name="Barry K.W."/>
            <person name="Grigoriev I.V."/>
            <person name="Nagy L.G."/>
            <person name="Hibbett D."/>
            <person name="Henrissat B."/>
            <person name="Matheny P.B."/>
            <person name="Labbe J."/>
            <person name="Martin F.M."/>
        </authorList>
    </citation>
    <scope>NUCLEOTIDE SEQUENCE</scope>
    <source>
        <strain evidence="1">EC-137</strain>
    </source>
</reference>
<accession>A0ACB8Q429</accession>